<evidence type="ECO:0000313" key="2">
    <source>
        <dbReference type="Proteomes" id="UP000649617"/>
    </source>
</evidence>
<protein>
    <recommendedName>
        <fullName evidence="3">Reverse transcriptase domain-containing protein</fullName>
    </recommendedName>
</protein>
<gene>
    <name evidence="1" type="ORF">SPIL2461_LOCUS11082</name>
</gene>
<evidence type="ECO:0000313" key="1">
    <source>
        <dbReference type="EMBL" id="CAE7452131.1"/>
    </source>
</evidence>
<accession>A0A812RQF0</accession>
<feature type="non-terminal residue" evidence="1">
    <location>
        <position position="1"/>
    </location>
</feature>
<evidence type="ECO:0008006" key="3">
    <source>
        <dbReference type="Google" id="ProtNLM"/>
    </source>
</evidence>
<reference evidence="1" key="1">
    <citation type="submission" date="2021-02" db="EMBL/GenBank/DDBJ databases">
        <authorList>
            <person name="Dougan E. K."/>
            <person name="Rhodes N."/>
            <person name="Thang M."/>
            <person name="Chan C."/>
        </authorList>
    </citation>
    <scope>NUCLEOTIDE SEQUENCE</scope>
</reference>
<sequence length="447" mass="49210">VAALSVDDLRKTAKWAKHLVAASCRKAAKDTSVARAVWQESLDQAQKGWLRGPFSSSEIDARVGPDWVASKRFGIVQGEKIRAVDDVSEHMVNSTVSESEKIVLDGVDEILAVARFFGGATTRGVPEFKLPAQDGTDRWASVLAVLDVDHDRVMFFESLALPFGATSSVTGFNKTARALRIIMIRLFCLVCTSFYDDFCQLELLDLVESASETALSLLELLGWEVAKGEKLQGFADTFNMLGARISFAEMPRGLVMVSNKPGRLGDIEKLLGAMAARGNGSLDLIPSLKGKLLFAASHVFGKCSQIAIQAIRTVSLWSEQPPVVVYTDGACEALVLKWRRSGRTQLIFFTEILPILVAKKTWSEILKNRRVFFYIDNEAAKAALIRGFSPLLDASDLLFEIFEQDVLLRCLPWYSRVPSKSNCADAASRLEFDVCGSDFTKVQPVLV</sequence>
<organism evidence="1 2">
    <name type="scientific">Symbiodinium pilosum</name>
    <name type="common">Dinoflagellate</name>
    <dbReference type="NCBI Taxonomy" id="2952"/>
    <lineage>
        <taxon>Eukaryota</taxon>
        <taxon>Sar</taxon>
        <taxon>Alveolata</taxon>
        <taxon>Dinophyceae</taxon>
        <taxon>Suessiales</taxon>
        <taxon>Symbiodiniaceae</taxon>
        <taxon>Symbiodinium</taxon>
    </lineage>
</organism>
<dbReference type="EMBL" id="CAJNIZ010021453">
    <property type="protein sequence ID" value="CAE7452131.1"/>
    <property type="molecule type" value="Genomic_DNA"/>
</dbReference>
<keyword evidence="2" id="KW-1185">Reference proteome</keyword>
<dbReference type="AlphaFoldDB" id="A0A812RQF0"/>
<comment type="caution">
    <text evidence="1">The sequence shown here is derived from an EMBL/GenBank/DDBJ whole genome shotgun (WGS) entry which is preliminary data.</text>
</comment>
<dbReference type="Proteomes" id="UP000649617">
    <property type="component" value="Unassembled WGS sequence"/>
</dbReference>
<dbReference type="OrthoDB" id="446853at2759"/>
<proteinExistence type="predicted"/>
<name>A0A812RQF0_SYMPI</name>